<gene>
    <name evidence="3" type="ORF">ENSA7_33670</name>
</gene>
<evidence type="ECO:0000313" key="3">
    <source>
        <dbReference type="EMBL" id="PRQ06943.1"/>
    </source>
</evidence>
<feature type="signal peptide" evidence="2">
    <location>
        <begin position="1"/>
        <end position="17"/>
    </location>
</feature>
<dbReference type="EMBL" id="PVNL01000063">
    <property type="protein sequence ID" value="PRQ06943.1"/>
    <property type="molecule type" value="Genomic_DNA"/>
</dbReference>
<accession>A0A2S9YPC6</accession>
<keyword evidence="2" id="KW-0732">Signal</keyword>
<protein>
    <recommendedName>
        <fullName evidence="5">Lipoprotein</fullName>
    </recommendedName>
</protein>
<feature type="compositionally biased region" description="Basic and acidic residues" evidence="1">
    <location>
        <begin position="26"/>
        <end position="41"/>
    </location>
</feature>
<dbReference type="RefSeq" id="WP_106090365.1">
    <property type="nucleotide sequence ID" value="NZ_PVNL01000063.1"/>
</dbReference>
<comment type="caution">
    <text evidence="3">The sequence shown here is derived from an EMBL/GenBank/DDBJ whole genome shotgun (WGS) entry which is preliminary data.</text>
</comment>
<organism evidence="3 4">
    <name type="scientific">Enhygromyxa salina</name>
    <dbReference type="NCBI Taxonomy" id="215803"/>
    <lineage>
        <taxon>Bacteria</taxon>
        <taxon>Pseudomonadati</taxon>
        <taxon>Myxococcota</taxon>
        <taxon>Polyangia</taxon>
        <taxon>Nannocystales</taxon>
        <taxon>Nannocystaceae</taxon>
        <taxon>Enhygromyxa</taxon>
    </lineage>
</organism>
<evidence type="ECO:0000256" key="2">
    <source>
        <dbReference type="SAM" id="SignalP"/>
    </source>
</evidence>
<name>A0A2S9YPC6_9BACT</name>
<evidence type="ECO:0008006" key="5">
    <source>
        <dbReference type="Google" id="ProtNLM"/>
    </source>
</evidence>
<evidence type="ECO:0000256" key="1">
    <source>
        <dbReference type="SAM" id="MobiDB-lite"/>
    </source>
</evidence>
<dbReference type="Proteomes" id="UP000238823">
    <property type="component" value="Unassembled WGS sequence"/>
</dbReference>
<reference evidence="3 4" key="1">
    <citation type="submission" date="2018-03" db="EMBL/GenBank/DDBJ databases">
        <title>Draft Genome Sequences of the Obligatory Marine Myxobacteria Enhygromyxa salina SWB007.</title>
        <authorList>
            <person name="Poehlein A."/>
            <person name="Moghaddam J.A."/>
            <person name="Harms H."/>
            <person name="Alanjari M."/>
            <person name="Koenig G.M."/>
            <person name="Daniel R."/>
            <person name="Schaeberle T.F."/>
        </authorList>
    </citation>
    <scope>NUCLEOTIDE SEQUENCE [LARGE SCALE GENOMIC DNA]</scope>
    <source>
        <strain evidence="3 4">SWB007</strain>
    </source>
</reference>
<dbReference type="PROSITE" id="PS51257">
    <property type="entry name" value="PROKAR_LIPOPROTEIN"/>
    <property type="match status" value="1"/>
</dbReference>
<sequence length="208" mass="22628">MAIPRLYRLLPVLLALALVCGCDKGDKATPTDQAKDDKNDKDDEGDESEESAKQDEDKGHAKLKLGERDWSTERASAQLQDTGHLRVRASRTEKVDGESRREALTLLIRDYKGPGSYTTDKVNSNFTGVGFDIEAAEKAAAEQDDDKSTALATDMIRKSTVVLLQDAKIEITKADGDFIDGTLEWSGIGGVNGPRSISGSFHAQIDKD</sequence>
<dbReference type="AlphaFoldDB" id="A0A2S9YPC6"/>
<evidence type="ECO:0000313" key="4">
    <source>
        <dbReference type="Proteomes" id="UP000238823"/>
    </source>
</evidence>
<feature type="compositionally biased region" description="Basic and acidic residues" evidence="1">
    <location>
        <begin position="50"/>
        <end position="72"/>
    </location>
</feature>
<feature type="chain" id="PRO_5015623061" description="Lipoprotein" evidence="2">
    <location>
        <begin position="18"/>
        <end position="208"/>
    </location>
</feature>
<feature type="region of interest" description="Disordered" evidence="1">
    <location>
        <begin position="26"/>
        <end position="82"/>
    </location>
</feature>
<proteinExistence type="predicted"/>